<reference evidence="1 2" key="1">
    <citation type="submission" date="2021-06" db="EMBL/GenBank/DDBJ databases">
        <title>Caerostris extrusa draft genome.</title>
        <authorList>
            <person name="Kono N."/>
            <person name="Arakawa K."/>
        </authorList>
    </citation>
    <scope>NUCLEOTIDE SEQUENCE [LARGE SCALE GENOMIC DNA]</scope>
</reference>
<keyword evidence="2" id="KW-1185">Reference proteome</keyword>
<protein>
    <submittedName>
        <fullName evidence="1">Uncharacterized protein</fullName>
    </submittedName>
</protein>
<dbReference type="EMBL" id="BPLR01013767">
    <property type="protein sequence ID" value="GIY63634.1"/>
    <property type="molecule type" value="Genomic_DNA"/>
</dbReference>
<dbReference type="Proteomes" id="UP001054945">
    <property type="component" value="Unassembled WGS sequence"/>
</dbReference>
<dbReference type="AlphaFoldDB" id="A0AAV4V1R0"/>
<evidence type="ECO:0000313" key="2">
    <source>
        <dbReference type="Proteomes" id="UP001054945"/>
    </source>
</evidence>
<name>A0AAV4V1R0_CAEEX</name>
<sequence>MLPMHPRAQRKGLQTRNMYWCVISQCFLGFKGRKGKEYGNCSIPAGSFAEECDTANEFPSPFERVISVEYFGIIRMRINPPSFPPPPQKEYVYFLCTEI</sequence>
<comment type="caution">
    <text evidence="1">The sequence shown here is derived from an EMBL/GenBank/DDBJ whole genome shotgun (WGS) entry which is preliminary data.</text>
</comment>
<accession>A0AAV4V1R0</accession>
<proteinExistence type="predicted"/>
<gene>
    <name evidence="1" type="ORF">CEXT_516781</name>
</gene>
<organism evidence="1 2">
    <name type="scientific">Caerostris extrusa</name>
    <name type="common">Bark spider</name>
    <name type="synonym">Caerostris bankana</name>
    <dbReference type="NCBI Taxonomy" id="172846"/>
    <lineage>
        <taxon>Eukaryota</taxon>
        <taxon>Metazoa</taxon>
        <taxon>Ecdysozoa</taxon>
        <taxon>Arthropoda</taxon>
        <taxon>Chelicerata</taxon>
        <taxon>Arachnida</taxon>
        <taxon>Araneae</taxon>
        <taxon>Araneomorphae</taxon>
        <taxon>Entelegynae</taxon>
        <taxon>Araneoidea</taxon>
        <taxon>Araneidae</taxon>
        <taxon>Caerostris</taxon>
    </lineage>
</organism>
<evidence type="ECO:0000313" key="1">
    <source>
        <dbReference type="EMBL" id="GIY63634.1"/>
    </source>
</evidence>